<keyword evidence="1" id="KW-1133">Transmembrane helix</keyword>
<feature type="transmembrane region" description="Helical" evidence="1">
    <location>
        <begin position="288"/>
        <end position="314"/>
    </location>
</feature>
<evidence type="ECO:0000256" key="1">
    <source>
        <dbReference type="SAM" id="Phobius"/>
    </source>
</evidence>
<proteinExistence type="predicted"/>
<dbReference type="AlphaFoldDB" id="A0A8T0KFI9"/>
<name>A0A8T0KFI9_PHAAN</name>
<evidence type="ECO:0000313" key="3">
    <source>
        <dbReference type="Proteomes" id="UP000743370"/>
    </source>
</evidence>
<comment type="caution">
    <text evidence="2">The sequence shown here is derived from an EMBL/GenBank/DDBJ whole genome shotgun (WGS) entry which is preliminary data.</text>
</comment>
<sequence length="321" mass="36060">MASTFNIEECLLIVSQRLRNLPSEEVVNTVKEVVKKEVAPVNGFEAGKDKGIRNCKVKKDCENGEVETRKAVKMETVRHKDWEMEMARHEGCANHKLLKNAIGELLKKSITRSVSFRLSKLRIWRRRRQGNHDCEVTKGYEDREIETRKLKMKKSRGKGEDGNEVVKKVNNTRSSDEVKNKAPEVQRRDISAWSLVAVVFAIPTIIGLVGVVGLLFSGCRRVVVALSSLHSLLPLTLKFSWLHCWCYSSVVGRTHGMVSHAKASLINVMGCSPSKVVMLWWVTTRGAFFIVFLCCGGSLLVVAFHVCAIAFNLCDYLGVLE</sequence>
<organism evidence="2 3">
    <name type="scientific">Phaseolus angularis</name>
    <name type="common">Azuki bean</name>
    <name type="synonym">Vigna angularis</name>
    <dbReference type="NCBI Taxonomy" id="3914"/>
    <lineage>
        <taxon>Eukaryota</taxon>
        <taxon>Viridiplantae</taxon>
        <taxon>Streptophyta</taxon>
        <taxon>Embryophyta</taxon>
        <taxon>Tracheophyta</taxon>
        <taxon>Spermatophyta</taxon>
        <taxon>Magnoliopsida</taxon>
        <taxon>eudicotyledons</taxon>
        <taxon>Gunneridae</taxon>
        <taxon>Pentapetalae</taxon>
        <taxon>rosids</taxon>
        <taxon>fabids</taxon>
        <taxon>Fabales</taxon>
        <taxon>Fabaceae</taxon>
        <taxon>Papilionoideae</taxon>
        <taxon>50 kb inversion clade</taxon>
        <taxon>NPAAA clade</taxon>
        <taxon>indigoferoid/millettioid clade</taxon>
        <taxon>Phaseoleae</taxon>
        <taxon>Vigna</taxon>
    </lineage>
</organism>
<keyword evidence="1" id="KW-0812">Transmembrane</keyword>
<evidence type="ECO:0008006" key="4">
    <source>
        <dbReference type="Google" id="ProtNLM"/>
    </source>
</evidence>
<reference evidence="2 3" key="1">
    <citation type="submission" date="2020-05" db="EMBL/GenBank/DDBJ databases">
        <title>Vigna angularis (adzuki bean) Var. LongXiaoDou No. 4 denovo assembly.</title>
        <authorList>
            <person name="Xiang H."/>
        </authorList>
    </citation>
    <scope>NUCLEOTIDE SEQUENCE [LARGE SCALE GENOMIC DNA]</scope>
    <source>
        <tissue evidence="2">Leaf</tissue>
    </source>
</reference>
<evidence type="ECO:0000313" key="2">
    <source>
        <dbReference type="EMBL" id="KAG2397233.1"/>
    </source>
</evidence>
<gene>
    <name evidence="2" type="ORF">HKW66_Vig0145310</name>
</gene>
<accession>A0A8T0KFI9</accession>
<protein>
    <recommendedName>
        <fullName evidence="4">Transmembrane protein</fullName>
    </recommendedName>
</protein>
<dbReference type="EMBL" id="JABFOF010000005">
    <property type="protein sequence ID" value="KAG2397233.1"/>
    <property type="molecule type" value="Genomic_DNA"/>
</dbReference>
<feature type="transmembrane region" description="Helical" evidence="1">
    <location>
        <begin position="190"/>
        <end position="216"/>
    </location>
</feature>
<keyword evidence="1" id="KW-0472">Membrane</keyword>
<dbReference type="Proteomes" id="UP000743370">
    <property type="component" value="Unassembled WGS sequence"/>
</dbReference>